<keyword evidence="4 8" id="KW-0503">Monooxygenase</keyword>
<protein>
    <submittedName>
        <fullName evidence="8">Monooxygenase</fullName>
        <ecNumber evidence="8">1.13.12.-</ecNumber>
        <ecNumber evidence="8">1.14.-.-</ecNumber>
    </submittedName>
</protein>
<dbReference type="GO" id="GO:0016705">
    <property type="term" value="F:oxidoreductase activity, acting on paired donors, with incorporation or reduction of molecular oxygen"/>
    <property type="evidence" value="ECO:0007669"/>
    <property type="project" value="InterPro"/>
</dbReference>
<evidence type="ECO:0000256" key="3">
    <source>
        <dbReference type="ARBA" id="ARBA00023002"/>
    </source>
</evidence>
<dbReference type="EC" id="1.14.-.-" evidence="8"/>
<feature type="binding site" evidence="6">
    <location>
        <position position="107"/>
    </location>
    <ligand>
        <name>FMN</name>
        <dbReference type="ChEBI" id="CHEBI:58210"/>
    </ligand>
</feature>
<proteinExistence type="inferred from homology"/>
<reference evidence="8 9" key="1">
    <citation type="submission" date="2018-06" db="EMBL/GenBank/DDBJ databases">
        <authorList>
            <consortium name="Pathogen Informatics"/>
            <person name="Doyle S."/>
        </authorList>
    </citation>
    <scope>NUCLEOTIDE SEQUENCE [LARGE SCALE GENOMIC DNA]</scope>
    <source>
        <strain evidence="8 9">NCTC13102</strain>
    </source>
</reference>
<feature type="domain" description="Luciferase-like" evidence="7">
    <location>
        <begin position="31"/>
        <end position="350"/>
    </location>
</feature>
<comment type="similarity">
    <text evidence="5">Belongs to the NtaA/SnaA/DszA monooxygenase family.</text>
</comment>
<keyword evidence="1 6" id="KW-0285">Flavoprotein</keyword>
<name>A0A2X3BFE0_9HELI</name>
<evidence type="ECO:0000256" key="1">
    <source>
        <dbReference type="ARBA" id="ARBA00022630"/>
    </source>
</evidence>
<evidence type="ECO:0000256" key="2">
    <source>
        <dbReference type="ARBA" id="ARBA00022643"/>
    </source>
</evidence>
<evidence type="ECO:0000256" key="5">
    <source>
        <dbReference type="ARBA" id="ARBA00033748"/>
    </source>
</evidence>
<dbReference type="EC" id="1.13.12.-" evidence="8"/>
<sequence>MSKTKKQIRFNAFEMNCITHQSAGTWRYPGDETLRYKDIEYWQNISRIAEKGLFDAVFIADVLGVYDAYKGNADAAIRGAVQIPVNDPLQLATIGASVTQNLSFGITAGVFFEQPFPFARRLSTLDHLTKGRVGWNIVTGYLPSANENLGSKEFPHDERYDYADEYMEVIYKLLEGSWQDDAVVLDKERGIFADPAKIHPINHKGKYFSVPGIHVCEPSIQRTPVLFQAGNSPRGLKFAAKHAEAIFISPTSIEYTKDSVRQIREELIKAGRDPYSAKIYVLSTIITDETDALAEAKHKDLLKYVSEESSLVLNSGWLGEDLSKYRLDDKLTNIKSNAIIGKVKELSEGKTDDGKDWTLRDLIRVAGIGGLGRKVIGGQKKVADELEKIIEYTDADGFNLAYATAPGTISDIVEFIVPELQKRGSYQLEYSSGSLRNKLFGKGDRLGSNHIGSQYRILNNDSSSLSVSNITTPNLNLSGEQNAV</sequence>
<dbReference type="RefSeq" id="WP_112058557.1">
    <property type="nucleotide sequence ID" value="NZ_UAWL01000006.1"/>
</dbReference>
<feature type="binding site" evidence="6">
    <location>
        <position position="232"/>
    </location>
    <ligand>
        <name>FMN</name>
        <dbReference type="ChEBI" id="CHEBI:58210"/>
    </ligand>
</feature>
<dbReference type="AlphaFoldDB" id="A0A2X3BFE0"/>
<feature type="binding site" evidence="6">
    <location>
        <position position="160"/>
    </location>
    <ligand>
        <name>FMN</name>
        <dbReference type="ChEBI" id="CHEBI:58210"/>
    </ligand>
</feature>
<dbReference type="InterPro" id="IPR036661">
    <property type="entry name" value="Luciferase-like_sf"/>
</dbReference>
<gene>
    <name evidence="8" type="primary">moxC</name>
    <name evidence="8" type="ORF">NCTC13102_00977</name>
</gene>
<dbReference type="GO" id="GO:0004497">
    <property type="term" value="F:monooxygenase activity"/>
    <property type="evidence" value="ECO:0007669"/>
    <property type="project" value="UniProtKB-KW"/>
</dbReference>
<dbReference type="SUPFAM" id="SSF51679">
    <property type="entry name" value="Bacterial luciferase-like"/>
    <property type="match status" value="1"/>
</dbReference>
<dbReference type="Pfam" id="PF00296">
    <property type="entry name" value="Bac_luciferase"/>
    <property type="match status" value="1"/>
</dbReference>
<evidence type="ECO:0000259" key="7">
    <source>
        <dbReference type="Pfam" id="PF00296"/>
    </source>
</evidence>
<feature type="binding site" evidence="6">
    <location>
        <position position="61"/>
    </location>
    <ligand>
        <name>FMN</name>
        <dbReference type="ChEBI" id="CHEBI:58210"/>
    </ligand>
</feature>
<keyword evidence="2 6" id="KW-0288">FMN</keyword>
<dbReference type="Gene3D" id="3.20.20.30">
    <property type="entry name" value="Luciferase-like domain"/>
    <property type="match status" value="1"/>
</dbReference>
<dbReference type="PANTHER" id="PTHR30011:SF16">
    <property type="entry name" value="C2H2 FINGER DOMAIN TRANSCRIPTION FACTOR (EUROFUNG)-RELATED"/>
    <property type="match status" value="1"/>
</dbReference>
<dbReference type="InterPro" id="IPR051260">
    <property type="entry name" value="Diverse_substr_monoxygenases"/>
</dbReference>
<dbReference type="PANTHER" id="PTHR30011">
    <property type="entry name" value="ALKANESULFONATE MONOOXYGENASE-RELATED"/>
    <property type="match status" value="1"/>
</dbReference>
<organism evidence="8 9">
    <name type="scientific">Helicobacter fennelliae</name>
    <dbReference type="NCBI Taxonomy" id="215"/>
    <lineage>
        <taxon>Bacteria</taxon>
        <taxon>Pseudomonadati</taxon>
        <taxon>Campylobacterota</taxon>
        <taxon>Epsilonproteobacteria</taxon>
        <taxon>Campylobacterales</taxon>
        <taxon>Helicobacteraceae</taxon>
        <taxon>Helicobacter</taxon>
    </lineage>
</organism>
<evidence type="ECO:0000313" key="8">
    <source>
        <dbReference type="EMBL" id="SQB98514.1"/>
    </source>
</evidence>
<dbReference type="PIRSF" id="PIRSF000337">
    <property type="entry name" value="NTA_MOA"/>
    <property type="match status" value="1"/>
</dbReference>
<evidence type="ECO:0000256" key="4">
    <source>
        <dbReference type="ARBA" id="ARBA00023033"/>
    </source>
</evidence>
<dbReference type="InterPro" id="IPR016215">
    <property type="entry name" value="NTA_MOA"/>
</dbReference>
<dbReference type="EMBL" id="UAWL01000006">
    <property type="protein sequence ID" value="SQB98514.1"/>
    <property type="molecule type" value="Genomic_DNA"/>
</dbReference>
<accession>A0A2X3BFE0</accession>
<evidence type="ECO:0000313" key="9">
    <source>
        <dbReference type="Proteomes" id="UP000250166"/>
    </source>
</evidence>
<dbReference type="InterPro" id="IPR011251">
    <property type="entry name" value="Luciferase-like_dom"/>
</dbReference>
<dbReference type="NCBIfam" id="TIGR03860">
    <property type="entry name" value="FMN_nitrolo"/>
    <property type="match status" value="1"/>
</dbReference>
<dbReference type="Proteomes" id="UP000250166">
    <property type="component" value="Unassembled WGS sequence"/>
</dbReference>
<evidence type="ECO:0000256" key="6">
    <source>
        <dbReference type="PIRSR" id="PIRSR000337-1"/>
    </source>
</evidence>
<keyword evidence="3 8" id="KW-0560">Oxidoreductase</keyword>
<feature type="binding site" evidence="6">
    <location>
        <position position="156"/>
    </location>
    <ligand>
        <name>FMN</name>
        <dbReference type="ChEBI" id="CHEBI:58210"/>
    </ligand>
</feature>